<organism evidence="2 3">
    <name type="scientific">Hymenochirus boettgeri</name>
    <name type="common">Congo dwarf clawed frog</name>
    <dbReference type="NCBI Taxonomy" id="247094"/>
    <lineage>
        <taxon>Eukaryota</taxon>
        <taxon>Metazoa</taxon>
        <taxon>Chordata</taxon>
        <taxon>Craniata</taxon>
        <taxon>Vertebrata</taxon>
        <taxon>Euteleostomi</taxon>
        <taxon>Amphibia</taxon>
        <taxon>Batrachia</taxon>
        <taxon>Anura</taxon>
        <taxon>Pipoidea</taxon>
        <taxon>Pipidae</taxon>
        <taxon>Pipinae</taxon>
        <taxon>Hymenochirus</taxon>
    </lineage>
</organism>
<dbReference type="InterPro" id="IPR011993">
    <property type="entry name" value="PH-like_dom_sf"/>
</dbReference>
<dbReference type="PANTHER" id="PTHR15832">
    <property type="entry name" value="SHC (SRC HOMOLOGY DOMAIN C-TERMINAL) ADAPTOR HOMOLOG"/>
    <property type="match status" value="1"/>
</dbReference>
<dbReference type="OrthoDB" id="10013007at2759"/>
<comment type="caution">
    <text evidence="2">The sequence shown here is derived from an EMBL/GenBank/DDBJ whole genome shotgun (WGS) entry which is preliminary data.</text>
</comment>
<dbReference type="GO" id="GO:0014069">
    <property type="term" value="C:postsynaptic density"/>
    <property type="evidence" value="ECO:0007669"/>
    <property type="project" value="TreeGrafter"/>
</dbReference>
<dbReference type="Gene3D" id="2.30.29.30">
    <property type="entry name" value="Pleckstrin-homology domain (PH domain)/Phosphotyrosine-binding domain (PTB)"/>
    <property type="match status" value="1"/>
</dbReference>
<evidence type="ECO:0000313" key="2">
    <source>
        <dbReference type="EMBL" id="KAG8429830.1"/>
    </source>
</evidence>
<dbReference type="PANTHER" id="PTHR15832:SF3">
    <property type="entry name" value="SH2 DOMAIN-CONTAINING PROTEIN 5"/>
    <property type="match status" value="1"/>
</dbReference>
<dbReference type="AlphaFoldDB" id="A0A8T2IFI6"/>
<protein>
    <recommendedName>
        <fullName evidence="1">PID domain-containing protein</fullName>
    </recommendedName>
</protein>
<reference evidence="2" key="1">
    <citation type="thesis" date="2020" institute="ProQuest LLC" country="789 East Eisenhower Parkway, Ann Arbor, MI, USA">
        <title>Comparative Genomics and Chromosome Evolution.</title>
        <authorList>
            <person name="Mudd A.B."/>
        </authorList>
    </citation>
    <scope>NUCLEOTIDE SEQUENCE</scope>
    <source>
        <strain evidence="2">Female2</strain>
        <tissue evidence="2">Blood</tissue>
    </source>
</reference>
<feature type="domain" description="PID" evidence="1">
    <location>
        <begin position="24"/>
        <end position="140"/>
    </location>
</feature>
<dbReference type="Proteomes" id="UP000812440">
    <property type="component" value="Unassembled WGS sequence"/>
</dbReference>
<dbReference type="Pfam" id="PF00640">
    <property type="entry name" value="PID"/>
    <property type="match status" value="1"/>
</dbReference>
<dbReference type="EMBL" id="JAACNH010002498">
    <property type="protein sequence ID" value="KAG8429830.1"/>
    <property type="molecule type" value="Genomic_DNA"/>
</dbReference>
<dbReference type="SUPFAM" id="SSF50729">
    <property type="entry name" value="PH domain-like"/>
    <property type="match status" value="1"/>
</dbReference>
<gene>
    <name evidence="2" type="ORF">GDO86_019093</name>
</gene>
<name>A0A8T2IFI6_9PIPI</name>
<sequence>MMKKKEIAVGRSRPDRVITKFTEYVGSFAVKEADWRRRVWIIEDQMCFLKDCPKRRSVILKFCPEGVKMYEANNEALLMAHALRRIQYTSCRPEDSQFAFVSRNPQGPLDQLFCHLFACSQPSESRVLNLLLCRSFQLQYLALHPETWDPMATAQIHPAKVPRKGSGTGVVRGSLYPEEVSSNVNALLSFRRLPLSDDTSPVTYNVSSSDLS</sequence>
<evidence type="ECO:0000313" key="3">
    <source>
        <dbReference type="Proteomes" id="UP000812440"/>
    </source>
</evidence>
<dbReference type="EMBL" id="JAACNH010002498">
    <property type="protein sequence ID" value="KAG8429831.1"/>
    <property type="molecule type" value="Genomic_DNA"/>
</dbReference>
<accession>A0A8T2IFI6</accession>
<dbReference type="InterPro" id="IPR006020">
    <property type="entry name" value="PTB/PI_dom"/>
</dbReference>
<evidence type="ECO:0000259" key="1">
    <source>
        <dbReference type="PROSITE" id="PS01179"/>
    </source>
</evidence>
<keyword evidence="3" id="KW-1185">Reference proteome</keyword>
<proteinExistence type="predicted"/>
<dbReference type="PROSITE" id="PS01179">
    <property type="entry name" value="PID"/>
    <property type="match status" value="1"/>
</dbReference>